<keyword evidence="2 4" id="KW-0863">Zinc-finger</keyword>
<evidence type="ECO:0000259" key="5">
    <source>
        <dbReference type="PROSITE" id="PS50865"/>
    </source>
</evidence>
<keyword evidence="3" id="KW-0862">Zinc</keyword>
<evidence type="ECO:0000313" key="7">
    <source>
        <dbReference type="Proteomes" id="UP001215598"/>
    </source>
</evidence>
<dbReference type="Proteomes" id="UP001215598">
    <property type="component" value="Unassembled WGS sequence"/>
</dbReference>
<evidence type="ECO:0000256" key="4">
    <source>
        <dbReference type="PROSITE-ProRule" id="PRU00134"/>
    </source>
</evidence>
<reference evidence="6" key="1">
    <citation type="submission" date="2023-03" db="EMBL/GenBank/DDBJ databases">
        <title>Massive genome expansion in bonnet fungi (Mycena s.s.) driven by repeated elements and novel gene families across ecological guilds.</title>
        <authorList>
            <consortium name="Lawrence Berkeley National Laboratory"/>
            <person name="Harder C.B."/>
            <person name="Miyauchi S."/>
            <person name="Viragh M."/>
            <person name="Kuo A."/>
            <person name="Thoen E."/>
            <person name="Andreopoulos B."/>
            <person name="Lu D."/>
            <person name="Skrede I."/>
            <person name="Drula E."/>
            <person name="Henrissat B."/>
            <person name="Morin E."/>
            <person name="Kohler A."/>
            <person name="Barry K."/>
            <person name="LaButti K."/>
            <person name="Morin E."/>
            <person name="Salamov A."/>
            <person name="Lipzen A."/>
            <person name="Mereny Z."/>
            <person name="Hegedus B."/>
            <person name="Baldrian P."/>
            <person name="Stursova M."/>
            <person name="Weitz H."/>
            <person name="Taylor A."/>
            <person name="Grigoriev I.V."/>
            <person name="Nagy L.G."/>
            <person name="Martin F."/>
            <person name="Kauserud H."/>
        </authorList>
    </citation>
    <scope>NUCLEOTIDE SEQUENCE</scope>
    <source>
        <strain evidence="6">CBHHK182m</strain>
    </source>
</reference>
<evidence type="ECO:0000256" key="2">
    <source>
        <dbReference type="ARBA" id="ARBA00022771"/>
    </source>
</evidence>
<dbReference type="EMBL" id="JARKIB010000135">
    <property type="protein sequence ID" value="KAJ7733934.1"/>
    <property type="molecule type" value="Genomic_DNA"/>
</dbReference>
<organism evidence="6 7">
    <name type="scientific">Mycena metata</name>
    <dbReference type="NCBI Taxonomy" id="1033252"/>
    <lineage>
        <taxon>Eukaryota</taxon>
        <taxon>Fungi</taxon>
        <taxon>Dikarya</taxon>
        <taxon>Basidiomycota</taxon>
        <taxon>Agaricomycotina</taxon>
        <taxon>Agaricomycetes</taxon>
        <taxon>Agaricomycetidae</taxon>
        <taxon>Agaricales</taxon>
        <taxon>Marasmiineae</taxon>
        <taxon>Mycenaceae</taxon>
        <taxon>Mycena</taxon>
    </lineage>
</organism>
<comment type="caution">
    <text evidence="6">The sequence shown here is derived from an EMBL/GenBank/DDBJ whole genome shotgun (WGS) entry which is preliminary data.</text>
</comment>
<dbReference type="PROSITE" id="PS50865">
    <property type="entry name" value="ZF_MYND_2"/>
    <property type="match status" value="1"/>
</dbReference>
<accession>A0AAD7I4R2</accession>
<dbReference type="AlphaFoldDB" id="A0AAD7I4R2"/>
<proteinExistence type="predicted"/>
<feature type="domain" description="MYND-type" evidence="5">
    <location>
        <begin position="194"/>
        <end position="236"/>
    </location>
</feature>
<dbReference type="SUPFAM" id="SSF144232">
    <property type="entry name" value="HIT/MYND zinc finger-like"/>
    <property type="match status" value="1"/>
</dbReference>
<sequence>MTDPPNIEEFIDGAGGTIQDVVKIFRQSLEFMPTALPLIQVFLSSLGDLDMNDSHIKDALVDEGLITSLLKVTPTVLAALQLLRRMFKHSLTARTHREAVEAGIFRAVISCGIRWIGSQVIVEPLRNVLPLCTMYHSVISSVAQSLYDIRDLVSTPAFRTCEILTMWANFRELAELRIRLPRGNLQASSRACGDMECGEIRSKTAFRRCGGCHTVYYCSPNCQRADWARGGHRGQCSLSRASIVEQRERLGSRDESFLRVIVHDYYGTHKHEILAHQLTATRTHPSALIVTVFDYPGGTMGRLSITAHAASTLMKKYPSVDWRDHLSRGIQVTALDVYPAVDSTLAARRDTSSCDHDLLFTGVRCAAPTADPK</sequence>
<keyword evidence="7" id="KW-1185">Reference proteome</keyword>
<keyword evidence="1" id="KW-0479">Metal-binding</keyword>
<evidence type="ECO:0000313" key="6">
    <source>
        <dbReference type="EMBL" id="KAJ7733934.1"/>
    </source>
</evidence>
<name>A0AAD7I4R2_9AGAR</name>
<protein>
    <recommendedName>
        <fullName evidence="5">MYND-type domain-containing protein</fullName>
    </recommendedName>
</protein>
<dbReference type="GO" id="GO:0008270">
    <property type="term" value="F:zinc ion binding"/>
    <property type="evidence" value="ECO:0007669"/>
    <property type="project" value="UniProtKB-KW"/>
</dbReference>
<evidence type="ECO:0000256" key="3">
    <source>
        <dbReference type="ARBA" id="ARBA00022833"/>
    </source>
</evidence>
<dbReference type="InterPro" id="IPR002893">
    <property type="entry name" value="Znf_MYND"/>
</dbReference>
<gene>
    <name evidence="6" type="ORF">B0H16DRAFT_1732033</name>
</gene>
<dbReference type="Gene3D" id="6.10.140.2220">
    <property type="match status" value="1"/>
</dbReference>
<evidence type="ECO:0000256" key="1">
    <source>
        <dbReference type="ARBA" id="ARBA00022723"/>
    </source>
</evidence>
<dbReference type="Pfam" id="PF01753">
    <property type="entry name" value="zf-MYND"/>
    <property type="match status" value="1"/>
</dbReference>